<comment type="caution">
    <text evidence="1">The sequence shown here is derived from an EMBL/GenBank/DDBJ whole genome shotgun (WGS) entry which is preliminary data.</text>
</comment>
<reference evidence="1" key="1">
    <citation type="journal article" date="2015" name="Nature">
        <title>Complex archaea that bridge the gap between prokaryotes and eukaryotes.</title>
        <authorList>
            <person name="Spang A."/>
            <person name="Saw J.H."/>
            <person name="Jorgensen S.L."/>
            <person name="Zaremba-Niedzwiedzka K."/>
            <person name="Martijn J."/>
            <person name="Lind A.E."/>
            <person name="van Eijk R."/>
            <person name="Schleper C."/>
            <person name="Guy L."/>
            <person name="Ettema T.J."/>
        </authorList>
    </citation>
    <scope>NUCLEOTIDE SEQUENCE</scope>
</reference>
<gene>
    <name evidence="1" type="ORF">LCGC14_1604060</name>
</gene>
<accession>A0A0F9IWX8</accession>
<organism evidence="1">
    <name type="scientific">marine sediment metagenome</name>
    <dbReference type="NCBI Taxonomy" id="412755"/>
    <lineage>
        <taxon>unclassified sequences</taxon>
        <taxon>metagenomes</taxon>
        <taxon>ecological metagenomes</taxon>
    </lineage>
</organism>
<name>A0A0F9IWX8_9ZZZZ</name>
<protein>
    <submittedName>
        <fullName evidence="1">Uncharacterized protein</fullName>
    </submittedName>
</protein>
<dbReference type="EMBL" id="LAZR01012904">
    <property type="protein sequence ID" value="KKM24549.1"/>
    <property type="molecule type" value="Genomic_DNA"/>
</dbReference>
<sequence length="63" mass="7017">MKNSLGVMLPKLETVETWWEIGGNGSDGETRSPKINSPSLVKAVEEIKRPMTPSMFIVGEKRE</sequence>
<dbReference type="AlphaFoldDB" id="A0A0F9IWX8"/>
<proteinExistence type="predicted"/>
<evidence type="ECO:0000313" key="1">
    <source>
        <dbReference type="EMBL" id="KKM24549.1"/>
    </source>
</evidence>